<dbReference type="RefSeq" id="WP_038263719.1">
    <property type="nucleotide sequence ID" value="NZ_FSRH01000010.1"/>
</dbReference>
<dbReference type="AlphaFoldDB" id="A0A069RMQ0"/>
<dbReference type="eggNOG" id="ENOG502ZC9M">
    <property type="taxonomic scope" value="Bacteria"/>
</dbReference>
<keyword evidence="2" id="KW-1185">Reference proteome</keyword>
<sequence length="188" mass="22144">MNWNKLKQQLESFLSPVLAGRVEYRASGYRYSPDKSVQCYIVVDKKEVFNMKDDTTMIRWYQTEQEIKNDTSLELMVTSDDIERVRKESGDKIPDERISVIAKNRKIAQYSKELINAQTQLCKTDFQKAASVFLSEPIERSLESDDILLNVLALVDRRVGKKRLLAMEEEMHMKHPVVRYFYDLRRRA</sequence>
<accession>A0A069RMQ0</accession>
<name>A0A069RMQ0_PEPLI</name>
<evidence type="ECO:0000313" key="2">
    <source>
        <dbReference type="Proteomes" id="UP000027946"/>
    </source>
</evidence>
<dbReference type="InterPro" id="IPR057955">
    <property type="entry name" value="SF0329-like"/>
</dbReference>
<dbReference type="Pfam" id="PF25753">
    <property type="entry name" value="SF0329"/>
    <property type="match status" value="1"/>
</dbReference>
<organism evidence="1 2">
    <name type="scientific">Peptoclostridium litorale DSM 5388</name>
    <dbReference type="NCBI Taxonomy" id="1121324"/>
    <lineage>
        <taxon>Bacteria</taxon>
        <taxon>Bacillati</taxon>
        <taxon>Bacillota</taxon>
        <taxon>Clostridia</taxon>
        <taxon>Peptostreptococcales</taxon>
        <taxon>Peptoclostridiaceae</taxon>
        <taxon>Peptoclostridium</taxon>
    </lineage>
</organism>
<comment type="caution">
    <text evidence="1">The sequence shown here is derived from an EMBL/GenBank/DDBJ whole genome shotgun (WGS) entry which is preliminary data.</text>
</comment>
<dbReference type="Proteomes" id="UP000027946">
    <property type="component" value="Unassembled WGS sequence"/>
</dbReference>
<evidence type="ECO:0000313" key="1">
    <source>
        <dbReference type="EMBL" id="KDR95462.1"/>
    </source>
</evidence>
<proteinExistence type="predicted"/>
<reference evidence="1 2" key="1">
    <citation type="submission" date="2014-03" db="EMBL/GenBank/DDBJ databases">
        <title>Genome sequence of Clostridium litorale W6, DSM 5388.</title>
        <authorList>
            <person name="Poehlein A."/>
            <person name="Jagirdar A."/>
            <person name="Khonsari B."/>
            <person name="Chibani C.M."/>
            <person name="Gutierrez Gutierrez D.A."/>
            <person name="Davydova E."/>
            <person name="Alghaithi H.S."/>
            <person name="Nair K.P."/>
            <person name="Dhamotharan K."/>
            <person name="Chandran L."/>
            <person name="G W."/>
            <person name="Daniel R."/>
        </authorList>
    </citation>
    <scope>NUCLEOTIDE SEQUENCE [LARGE SCALE GENOMIC DNA]</scope>
    <source>
        <strain evidence="1 2">W6</strain>
    </source>
</reference>
<dbReference type="STRING" id="1121324.CLIT_10c01890"/>
<dbReference type="EMBL" id="JJMM01000010">
    <property type="protein sequence ID" value="KDR95462.1"/>
    <property type="molecule type" value="Genomic_DNA"/>
</dbReference>
<gene>
    <name evidence="1" type="ORF">CLIT_10c01890</name>
</gene>
<protein>
    <submittedName>
        <fullName evidence="1">Uncharacterized protein</fullName>
    </submittedName>
</protein>
<dbReference type="OrthoDB" id="9815878at2"/>